<evidence type="ECO:0000313" key="1">
    <source>
        <dbReference type="EMBL" id="MPM24928.1"/>
    </source>
</evidence>
<accession>A0A644YAI0</accession>
<proteinExistence type="predicted"/>
<dbReference type="AlphaFoldDB" id="A0A644YAI0"/>
<dbReference type="EMBL" id="VSSQ01004375">
    <property type="protein sequence ID" value="MPM24928.1"/>
    <property type="molecule type" value="Genomic_DNA"/>
</dbReference>
<protein>
    <submittedName>
        <fullName evidence="1">Uncharacterized protein</fullName>
    </submittedName>
</protein>
<comment type="caution">
    <text evidence="1">The sequence shown here is derived from an EMBL/GenBank/DDBJ whole genome shotgun (WGS) entry which is preliminary data.</text>
</comment>
<organism evidence="1">
    <name type="scientific">bioreactor metagenome</name>
    <dbReference type="NCBI Taxonomy" id="1076179"/>
    <lineage>
        <taxon>unclassified sequences</taxon>
        <taxon>metagenomes</taxon>
        <taxon>ecological metagenomes</taxon>
    </lineage>
</organism>
<name>A0A644YAI0_9ZZZZ</name>
<reference evidence="1" key="1">
    <citation type="submission" date="2019-08" db="EMBL/GenBank/DDBJ databases">
        <authorList>
            <person name="Kucharzyk K."/>
            <person name="Murdoch R.W."/>
            <person name="Higgins S."/>
            <person name="Loffler F."/>
        </authorList>
    </citation>
    <scope>NUCLEOTIDE SEQUENCE</scope>
</reference>
<sequence>MVHLGYHSPGLGRVGRAVLEILAHAVFKPFGFPHINDLAGSVHHQIDARLQRQIVGFLPQLLLRHV</sequence>
<gene>
    <name evidence="1" type="ORF">SDC9_71417</name>
</gene>